<dbReference type="STRING" id="158190.SpiGrapes_0987"/>
<dbReference type="GO" id="GO:0002161">
    <property type="term" value="F:aminoacyl-tRNA deacylase activity"/>
    <property type="evidence" value="ECO:0007669"/>
    <property type="project" value="InterPro"/>
</dbReference>
<comment type="similarity">
    <text evidence="1">Belongs to the PRORSD1 family.</text>
</comment>
<feature type="domain" description="YbaK/aminoacyl-tRNA synthetase-associated" evidence="3">
    <location>
        <begin position="90"/>
        <end position="215"/>
    </location>
</feature>
<dbReference type="Proteomes" id="UP000005632">
    <property type="component" value="Chromosome"/>
</dbReference>
<dbReference type="PANTHER" id="PTHR31423:SF3">
    <property type="entry name" value="PROLYL-TRNA SYNTHETASE ASSOCIATED DOMAIN-CONTAINING PROTEIN 1-RELATED"/>
    <property type="match status" value="1"/>
</dbReference>
<evidence type="ECO:0000259" key="3">
    <source>
        <dbReference type="Pfam" id="PF04073"/>
    </source>
</evidence>
<dbReference type="HOGENOM" id="CLU_104635_0_0_12"/>
<proteinExistence type="inferred from homology"/>
<keyword evidence="2" id="KW-0472">Membrane</keyword>
<evidence type="ECO:0000313" key="4">
    <source>
        <dbReference type="EMBL" id="AEV28812.1"/>
    </source>
</evidence>
<keyword evidence="5" id="KW-1185">Reference proteome</keyword>
<dbReference type="InterPro" id="IPR040285">
    <property type="entry name" value="ProX/PRXD1"/>
</dbReference>
<dbReference type="InterPro" id="IPR007214">
    <property type="entry name" value="YbaK/aa-tRNA-synth-assoc-dom"/>
</dbReference>
<accession>G8QRF9</accession>
<feature type="transmembrane region" description="Helical" evidence="2">
    <location>
        <begin position="47"/>
        <end position="70"/>
    </location>
</feature>
<dbReference type="EMBL" id="CP003155">
    <property type="protein sequence ID" value="AEV28812.1"/>
    <property type="molecule type" value="Genomic_DNA"/>
</dbReference>
<keyword evidence="2" id="KW-0812">Transmembrane</keyword>
<evidence type="ECO:0000256" key="1">
    <source>
        <dbReference type="ARBA" id="ARBA00010201"/>
    </source>
</evidence>
<gene>
    <name evidence="4" type="ordered locus">SpiGrapes_0987</name>
</gene>
<dbReference type="SUPFAM" id="SSF55826">
    <property type="entry name" value="YbaK/ProRS associated domain"/>
    <property type="match status" value="1"/>
</dbReference>
<protein>
    <recommendedName>
        <fullName evidence="3">YbaK/aminoacyl-tRNA synthetase-associated domain-containing protein</fullName>
    </recommendedName>
</protein>
<evidence type="ECO:0000256" key="2">
    <source>
        <dbReference type="SAM" id="Phobius"/>
    </source>
</evidence>
<dbReference type="eggNOG" id="COG3760">
    <property type="taxonomic scope" value="Bacteria"/>
</dbReference>
<evidence type="ECO:0000313" key="5">
    <source>
        <dbReference type="Proteomes" id="UP000005632"/>
    </source>
</evidence>
<dbReference type="PANTHER" id="PTHR31423">
    <property type="entry name" value="YBAK DOMAIN-CONTAINING PROTEIN"/>
    <property type="match status" value="1"/>
</dbReference>
<name>G8QRF9_SPHPG</name>
<dbReference type="AlphaFoldDB" id="G8QRF9"/>
<reference evidence="4 5" key="1">
    <citation type="submission" date="2011-11" db="EMBL/GenBank/DDBJ databases">
        <title>Complete sequence of Spirochaeta sp. grapes.</title>
        <authorList>
            <consortium name="US DOE Joint Genome Institute"/>
            <person name="Lucas S."/>
            <person name="Han J."/>
            <person name="Lapidus A."/>
            <person name="Cheng J.-F."/>
            <person name="Goodwin L."/>
            <person name="Pitluck S."/>
            <person name="Peters L."/>
            <person name="Ovchinnikova G."/>
            <person name="Munk A.C."/>
            <person name="Detter J.C."/>
            <person name="Han C."/>
            <person name="Tapia R."/>
            <person name="Land M."/>
            <person name="Hauser L."/>
            <person name="Kyrpides N."/>
            <person name="Ivanova N."/>
            <person name="Pagani I."/>
            <person name="Ritalahtilisa K."/>
            <person name="Loeffler F."/>
            <person name="Woyke T."/>
        </authorList>
    </citation>
    <scope>NUCLEOTIDE SEQUENCE [LARGE SCALE GENOMIC DNA]</scope>
    <source>
        <strain evidence="5">ATCC BAA-1885 / DSM 22778 / Grapes</strain>
    </source>
</reference>
<keyword evidence="2" id="KW-1133">Transmembrane helix</keyword>
<sequence length="231" mass="26070">MQFTLKTFLEFFRCVEHQFRTVHHPNIRITICSKANFSYLPNGSPSIFPALALPSAVLHLLCVSVILTFMQELIEQTLQNLSIAYRLVHHQAAYTMAEMEALNLNLGCTHVKNLFLRDRKSRKFFLFCVKGDKPVNLQLLSIKLGVAGGLSFANHQQLQDKLGLMPGSVTPLGILNDEKREVTVVLDSGFTDTELVGVHPNENTASVLFMFSDLVRILVEHKTPIQYMDLK</sequence>
<dbReference type="InterPro" id="IPR036754">
    <property type="entry name" value="YbaK/aa-tRNA-synt-asso_dom_sf"/>
</dbReference>
<dbReference type="KEGG" id="sgp:SpiGrapes_0987"/>
<dbReference type="Gene3D" id="3.90.960.10">
    <property type="entry name" value="YbaK/aminoacyl-tRNA synthetase-associated domain"/>
    <property type="match status" value="1"/>
</dbReference>
<dbReference type="Pfam" id="PF04073">
    <property type="entry name" value="tRNA_edit"/>
    <property type="match status" value="1"/>
</dbReference>
<organism evidence="4 5">
    <name type="scientific">Sphaerochaeta pleomorpha (strain ATCC BAA-1885 / DSM 22778 / Grapes)</name>
    <dbReference type="NCBI Taxonomy" id="158190"/>
    <lineage>
        <taxon>Bacteria</taxon>
        <taxon>Pseudomonadati</taxon>
        <taxon>Spirochaetota</taxon>
        <taxon>Spirochaetia</taxon>
        <taxon>Spirochaetales</taxon>
        <taxon>Sphaerochaetaceae</taxon>
        <taxon>Sphaerochaeta</taxon>
    </lineage>
</organism>
<dbReference type="CDD" id="cd04335">
    <property type="entry name" value="PrdX_deacylase"/>
    <property type="match status" value="1"/>
</dbReference>